<dbReference type="CDD" id="cd06558">
    <property type="entry name" value="crotonase-like"/>
    <property type="match status" value="1"/>
</dbReference>
<evidence type="ECO:0000256" key="1">
    <source>
        <dbReference type="ARBA" id="ARBA00005254"/>
    </source>
</evidence>
<protein>
    <submittedName>
        <fullName evidence="2">Enoyl-CoA hydratase/isomerase</fullName>
        <ecNumber evidence="2">4.2.1.17</ecNumber>
    </submittedName>
</protein>
<dbReference type="eggNOG" id="COG1024">
    <property type="taxonomic scope" value="Bacteria"/>
</dbReference>
<dbReference type="EC" id="4.2.1.17" evidence="2"/>
<dbReference type="STRING" id="266264.Rmet_0841"/>
<organism evidence="2 3">
    <name type="scientific">Cupriavidus metallidurans (strain ATCC 43123 / DSM 2839 / NBRC 102507 / CH34)</name>
    <name type="common">Ralstonia metallidurans</name>
    <dbReference type="NCBI Taxonomy" id="266264"/>
    <lineage>
        <taxon>Bacteria</taxon>
        <taxon>Pseudomonadati</taxon>
        <taxon>Pseudomonadota</taxon>
        <taxon>Betaproteobacteria</taxon>
        <taxon>Burkholderiales</taxon>
        <taxon>Burkholderiaceae</taxon>
        <taxon>Cupriavidus</taxon>
    </lineage>
</organism>
<evidence type="ECO:0000313" key="2">
    <source>
        <dbReference type="EMBL" id="ABF07727.1"/>
    </source>
</evidence>
<dbReference type="PANTHER" id="PTHR43802">
    <property type="entry name" value="ENOYL-COA HYDRATASE"/>
    <property type="match status" value="1"/>
</dbReference>
<dbReference type="EMBL" id="CP000352">
    <property type="protein sequence ID" value="ABF07727.1"/>
    <property type="molecule type" value="Genomic_DNA"/>
</dbReference>
<dbReference type="Gene3D" id="3.90.226.10">
    <property type="entry name" value="2-enoyl-CoA Hydratase, Chain A, domain 1"/>
    <property type="match status" value="1"/>
</dbReference>
<dbReference type="NCBIfam" id="NF006140">
    <property type="entry name" value="PRK08290.1"/>
    <property type="match status" value="1"/>
</dbReference>
<name>Q1LQ49_CUPMC</name>
<dbReference type="SUPFAM" id="SSF52096">
    <property type="entry name" value="ClpP/crotonase"/>
    <property type="match status" value="1"/>
</dbReference>
<dbReference type="HOGENOM" id="CLU_009834_7_3_4"/>
<dbReference type="InterPro" id="IPR001753">
    <property type="entry name" value="Enoyl-CoA_hydra/iso"/>
</dbReference>
<keyword evidence="3" id="KW-1185">Reference proteome</keyword>
<sequence length="272" mass="29994">MPYTTIEIEQRDAVRRVWLARESARNAQSQRMLDELDHAMSEAATDDSVRVVVIGGRGAHFSAGHDLKEAQEKRANFTVEERWAYESERYFNYCMRIWDFPKPTIAQVQGACVSGGFMIANMCDLVVASESAYFSDPVGHSLGAAATEVLIHPWVMGLRKAKEMLFTGDRIDAAEALRIGMVNRVVAEGELEAQTDALAARIAKAPPFGLHLIKRSLNRTLDAQGLRSALSAHFDTHQLSHLGEGFLRARDAGLAKAIVKNVAVDADKQGTR</sequence>
<evidence type="ECO:0000313" key="3">
    <source>
        <dbReference type="Proteomes" id="UP000002429"/>
    </source>
</evidence>
<dbReference type="GO" id="GO:0004300">
    <property type="term" value="F:enoyl-CoA hydratase activity"/>
    <property type="evidence" value="ECO:0007669"/>
    <property type="project" value="UniProtKB-EC"/>
</dbReference>
<dbReference type="GeneID" id="60825327"/>
<proteinExistence type="inferred from homology"/>
<dbReference type="Proteomes" id="UP000002429">
    <property type="component" value="Chromosome"/>
</dbReference>
<dbReference type="KEGG" id="rme:Rmet_0841"/>
<reference evidence="3" key="1">
    <citation type="journal article" date="2010" name="PLoS ONE">
        <title>The complete genome sequence of Cupriavidus metallidurans strain CH34, a master survivalist in harsh and anthropogenic environments.</title>
        <authorList>
            <person name="Janssen P.J."/>
            <person name="Van Houdt R."/>
            <person name="Moors H."/>
            <person name="Monsieurs P."/>
            <person name="Morin N."/>
            <person name="Michaux A."/>
            <person name="Benotmane M.A."/>
            <person name="Leys N."/>
            <person name="Vallaeys T."/>
            <person name="Lapidus A."/>
            <person name="Monchy S."/>
            <person name="Medigue C."/>
            <person name="Taghavi S."/>
            <person name="McCorkle S."/>
            <person name="Dunn J."/>
            <person name="van der Lelie D."/>
            <person name="Mergeay M."/>
        </authorList>
    </citation>
    <scope>NUCLEOTIDE SEQUENCE [LARGE SCALE GENOMIC DNA]</scope>
    <source>
        <strain evidence="3">ATCC 43123 / DSM 2839 / NBRC 102507 / CH34</strain>
    </source>
</reference>
<dbReference type="AlphaFoldDB" id="Q1LQ49"/>
<dbReference type="InterPro" id="IPR029045">
    <property type="entry name" value="ClpP/crotonase-like_dom_sf"/>
</dbReference>
<keyword evidence="2" id="KW-0456">Lyase</keyword>
<dbReference type="RefSeq" id="WP_011515669.1">
    <property type="nucleotide sequence ID" value="NC_007973.1"/>
</dbReference>
<dbReference type="Pfam" id="PF00378">
    <property type="entry name" value="ECH_1"/>
    <property type="match status" value="1"/>
</dbReference>
<dbReference type="PANTHER" id="PTHR43802:SF1">
    <property type="entry name" value="IP11341P-RELATED"/>
    <property type="match status" value="1"/>
</dbReference>
<comment type="similarity">
    <text evidence="1">Belongs to the enoyl-CoA hydratase/isomerase family.</text>
</comment>
<accession>Q1LQ49</accession>
<gene>
    <name evidence="2" type="ordered locus">Rmet_0841</name>
</gene>